<dbReference type="PANTHER" id="PTHR43047:SF9">
    <property type="entry name" value="HISTIDINE KINASE"/>
    <property type="match status" value="1"/>
</dbReference>
<dbReference type="SUPFAM" id="SSF55874">
    <property type="entry name" value="ATPase domain of HSP90 chaperone/DNA topoisomerase II/histidine kinase"/>
    <property type="match status" value="1"/>
</dbReference>
<evidence type="ECO:0000313" key="10">
    <source>
        <dbReference type="EMBL" id="SHF18280.1"/>
    </source>
</evidence>
<dbReference type="OrthoDB" id="9764438at2"/>
<evidence type="ECO:0000256" key="3">
    <source>
        <dbReference type="ARBA" id="ARBA00022553"/>
    </source>
</evidence>
<feature type="modified residue" description="4-aspartylphosphate" evidence="6">
    <location>
        <position position="375"/>
    </location>
</feature>
<name>A0A1M4ZJM5_LOKAT</name>
<dbReference type="InterPro" id="IPR011006">
    <property type="entry name" value="CheY-like_superfamily"/>
</dbReference>
<gene>
    <name evidence="10" type="ORF">SAMN05444339_10415</name>
</gene>
<dbReference type="GO" id="GO:0009927">
    <property type="term" value="F:histidine phosphotransfer kinase activity"/>
    <property type="evidence" value="ECO:0007669"/>
    <property type="project" value="TreeGrafter"/>
</dbReference>
<evidence type="ECO:0000313" key="11">
    <source>
        <dbReference type="Proteomes" id="UP000183987"/>
    </source>
</evidence>
<comment type="catalytic activity">
    <reaction evidence="1">
        <text>ATP + protein L-histidine = ADP + protein N-phospho-L-histidine.</text>
        <dbReference type="EC" id="2.7.13.3"/>
    </reaction>
</comment>
<keyword evidence="3 6" id="KW-0597">Phosphoprotein</keyword>
<evidence type="ECO:0000256" key="2">
    <source>
        <dbReference type="ARBA" id="ARBA00012438"/>
    </source>
</evidence>
<dbReference type="SMART" id="SM00388">
    <property type="entry name" value="HisKA"/>
    <property type="match status" value="1"/>
</dbReference>
<dbReference type="InterPro" id="IPR004358">
    <property type="entry name" value="Sig_transdc_His_kin-like_C"/>
</dbReference>
<dbReference type="SUPFAM" id="SSF47384">
    <property type="entry name" value="Homodimeric domain of signal transducing histidine kinase"/>
    <property type="match status" value="1"/>
</dbReference>
<dbReference type="STRING" id="366533.SAMN05444339_10415"/>
<evidence type="ECO:0000256" key="1">
    <source>
        <dbReference type="ARBA" id="ARBA00000085"/>
    </source>
</evidence>
<dbReference type="CDD" id="cd00075">
    <property type="entry name" value="HATPase"/>
    <property type="match status" value="1"/>
</dbReference>
<evidence type="ECO:0000259" key="9">
    <source>
        <dbReference type="PROSITE" id="PS50110"/>
    </source>
</evidence>
<feature type="coiled-coil region" evidence="7">
    <location>
        <begin position="12"/>
        <end position="84"/>
    </location>
</feature>
<feature type="domain" description="Response regulatory" evidence="9">
    <location>
        <begin position="326"/>
        <end position="441"/>
    </location>
</feature>
<keyword evidence="4" id="KW-0808">Transferase</keyword>
<keyword evidence="11" id="KW-1185">Reference proteome</keyword>
<dbReference type="SUPFAM" id="SSF52172">
    <property type="entry name" value="CheY-like"/>
    <property type="match status" value="1"/>
</dbReference>
<evidence type="ECO:0000256" key="7">
    <source>
        <dbReference type="SAM" id="Coils"/>
    </source>
</evidence>
<dbReference type="GO" id="GO:0005886">
    <property type="term" value="C:plasma membrane"/>
    <property type="evidence" value="ECO:0007669"/>
    <property type="project" value="TreeGrafter"/>
</dbReference>
<dbReference type="InterPro" id="IPR003661">
    <property type="entry name" value="HisK_dim/P_dom"/>
</dbReference>
<dbReference type="InterPro" id="IPR036097">
    <property type="entry name" value="HisK_dim/P_sf"/>
</dbReference>
<keyword evidence="7" id="KW-0175">Coiled coil</keyword>
<dbReference type="Pfam" id="PF00072">
    <property type="entry name" value="Response_reg"/>
    <property type="match status" value="1"/>
</dbReference>
<dbReference type="EMBL" id="FQUE01000004">
    <property type="protein sequence ID" value="SHF18280.1"/>
    <property type="molecule type" value="Genomic_DNA"/>
</dbReference>
<feature type="domain" description="Histidine kinase" evidence="8">
    <location>
        <begin position="91"/>
        <end position="301"/>
    </location>
</feature>
<dbReference type="InterPro" id="IPR003594">
    <property type="entry name" value="HATPase_dom"/>
</dbReference>
<dbReference type="SMART" id="SM00448">
    <property type="entry name" value="REC"/>
    <property type="match status" value="1"/>
</dbReference>
<protein>
    <recommendedName>
        <fullName evidence="2">histidine kinase</fullName>
        <ecNumber evidence="2">2.7.13.3</ecNumber>
    </recommendedName>
</protein>
<dbReference type="SMART" id="SM00387">
    <property type="entry name" value="HATPase_c"/>
    <property type="match status" value="1"/>
</dbReference>
<dbReference type="PRINTS" id="PR00344">
    <property type="entry name" value="BCTRLSENSOR"/>
</dbReference>
<reference evidence="11" key="1">
    <citation type="submission" date="2016-11" db="EMBL/GenBank/DDBJ databases">
        <authorList>
            <person name="Varghese N."/>
            <person name="Submissions S."/>
        </authorList>
    </citation>
    <scope>NUCLEOTIDE SEQUENCE [LARGE SCALE GENOMIC DNA]</scope>
    <source>
        <strain evidence="11">DSM 29326</strain>
    </source>
</reference>
<evidence type="ECO:0000256" key="6">
    <source>
        <dbReference type="PROSITE-ProRule" id="PRU00169"/>
    </source>
</evidence>
<dbReference type="PROSITE" id="PS50110">
    <property type="entry name" value="RESPONSE_REGULATORY"/>
    <property type="match status" value="1"/>
</dbReference>
<dbReference type="Gene3D" id="3.40.50.2300">
    <property type="match status" value="1"/>
</dbReference>
<dbReference type="InterPro" id="IPR001789">
    <property type="entry name" value="Sig_transdc_resp-reg_receiver"/>
</dbReference>
<organism evidence="10 11">
    <name type="scientific">Loktanella atrilutea</name>
    <dbReference type="NCBI Taxonomy" id="366533"/>
    <lineage>
        <taxon>Bacteria</taxon>
        <taxon>Pseudomonadati</taxon>
        <taxon>Pseudomonadota</taxon>
        <taxon>Alphaproteobacteria</taxon>
        <taxon>Rhodobacterales</taxon>
        <taxon>Roseobacteraceae</taxon>
        <taxon>Loktanella</taxon>
    </lineage>
</organism>
<dbReference type="CDD" id="cd00156">
    <property type="entry name" value="REC"/>
    <property type="match status" value="1"/>
</dbReference>
<dbReference type="Proteomes" id="UP000183987">
    <property type="component" value="Unassembled WGS sequence"/>
</dbReference>
<evidence type="ECO:0000259" key="8">
    <source>
        <dbReference type="PROSITE" id="PS50109"/>
    </source>
</evidence>
<keyword evidence="5 10" id="KW-0418">Kinase</keyword>
<dbReference type="RefSeq" id="WP_072857074.1">
    <property type="nucleotide sequence ID" value="NZ_FQUE01000004.1"/>
</dbReference>
<dbReference type="GO" id="GO:0000155">
    <property type="term" value="F:phosphorelay sensor kinase activity"/>
    <property type="evidence" value="ECO:0007669"/>
    <property type="project" value="InterPro"/>
</dbReference>
<accession>A0A1M4ZJM5</accession>
<dbReference type="AlphaFoldDB" id="A0A1M4ZJM5"/>
<dbReference type="Gene3D" id="3.30.565.10">
    <property type="entry name" value="Histidine kinase-like ATPase, C-terminal domain"/>
    <property type="match status" value="1"/>
</dbReference>
<dbReference type="PROSITE" id="PS50109">
    <property type="entry name" value="HIS_KIN"/>
    <property type="match status" value="1"/>
</dbReference>
<proteinExistence type="predicted"/>
<dbReference type="Pfam" id="PF00512">
    <property type="entry name" value="HisKA"/>
    <property type="match status" value="1"/>
</dbReference>
<dbReference type="Gene3D" id="1.10.287.130">
    <property type="match status" value="1"/>
</dbReference>
<sequence>MMRDEDTPARRIAKLERIVEALVERLERTEEARGPSYALTRAAALLEREIIARNDDLERALTDLEAINAQLAQAHAAADEANRAKSRFLRAASHDLLQPLSAAKMFLSHLANLSTDARQVDIVSHLTGTIESAEELIGALSQIARLDGRSVRLDLVPLSLDRLFWRLGLDLQPLAVQRGVDLRFVRSGLTVESDPVYLRQIAQNLIANALKYTDGAKVLVGVRRQGDTAWLEVYDQGPGIADADRARIFQEFERLGHSDQPGTGLGLSIVQRATHLLKHPLELHSEPGKGSRFRVGLPVRVGLCAMRAPDRNRHQSDFPQALRGLHVLVVENDPAMRQAFDALLTGWGMTVRTVDSIRAARQALAVRAPDLVLTDYRLDGGETGIQTIRQLRADGHARLPAVLVSGDDAEAMAADAHALNVALLAKPVDEAQLQRAMCAALADVPRGVDAAVTICG</sequence>
<dbReference type="EC" id="2.7.13.3" evidence="2"/>
<dbReference type="InterPro" id="IPR005467">
    <property type="entry name" value="His_kinase_dom"/>
</dbReference>
<dbReference type="PANTHER" id="PTHR43047">
    <property type="entry name" value="TWO-COMPONENT HISTIDINE PROTEIN KINASE"/>
    <property type="match status" value="1"/>
</dbReference>
<evidence type="ECO:0000256" key="4">
    <source>
        <dbReference type="ARBA" id="ARBA00022679"/>
    </source>
</evidence>
<dbReference type="Pfam" id="PF02518">
    <property type="entry name" value="HATPase_c"/>
    <property type="match status" value="1"/>
</dbReference>
<dbReference type="InterPro" id="IPR036890">
    <property type="entry name" value="HATPase_C_sf"/>
</dbReference>
<evidence type="ECO:0000256" key="5">
    <source>
        <dbReference type="ARBA" id="ARBA00022777"/>
    </source>
</evidence>
<dbReference type="CDD" id="cd00082">
    <property type="entry name" value="HisKA"/>
    <property type="match status" value="1"/>
</dbReference>